<organism evidence="1 2">
    <name type="scientific">Algoriphagus antarcticus</name>
    <dbReference type="NCBI Taxonomy" id="238540"/>
    <lineage>
        <taxon>Bacteria</taxon>
        <taxon>Pseudomonadati</taxon>
        <taxon>Bacteroidota</taxon>
        <taxon>Cytophagia</taxon>
        <taxon>Cytophagales</taxon>
        <taxon>Cyclobacteriaceae</taxon>
        <taxon>Algoriphagus</taxon>
    </lineage>
</organism>
<sequence>MKSSMTKASHKGMSFYHKRFHVTTKKNYKHMKKSFNIYLVLAAFTTLACTQSCVEAEDLATPNVASPVLVLLNGTSFGAESPVTVGTRFLELDKTNILDYTKGIDSIPVPNLNIAVFISNTNEVANLVTSSDGSADLVISWADLGLASAKTGSSVRLEFAGIYKNVSFRKYHTVRVK</sequence>
<evidence type="ECO:0000313" key="2">
    <source>
        <dbReference type="Proteomes" id="UP000256405"/>
    </source>
</evidence>
<proteinExistence type="predicted"/>
<keyword evidence="2" id="KW-1185">Reference proteome</keyword>
<name>A0A3E0D6W0_9BACT</name>
<dbReference type="Proteomes" id="UP000256405">
    <property type="component" value="Unassembled WGS sequence"/>
</dbReference>
<evidence type="ECO:0000313" key="1">
    <source>
        <dbReference type="EMBL" id="REG78440.1"/>
    </source>
</evidence>
<dbReference type="AlphaFoldDB" id="A0A3E0D6W0"/>
<gene>
    <name evidence="1" type="ORF">C8N25_13443</name>
</gene>
<accession>A0A3E0D6W0</accession>
<dbReference type="EMBL" id="QUNF01000034">
    <property type="protein sequence ID" value="REG78440.1"/>
    <property type="molecule type" value="Genomic_DNA"/>
</dbReference>
<comment type="caution">
    <text evidence="1">The sequence shown here is derived from an EMBL/GenBank/DDBJ whole genome shotgun (WGS) entry which is preliminary data.</text>
</comment>
<reference evidence="1 2" key="1">
    <citation type="submission" date="2018-08" db="EMBL/GenBank/DDBJ databases">
        <title>Genomic Encyclopedia of Archaeal and Bacterial Type Strains, Phase II (KMG-II): from individual species to whole genera.</title>
        <authorList>
            <person name="Goeker M."/>
        </authorList>
    </citation>
    <scope>NUCLEOTIDE SEQUENCE [LARGE SCALE GENOMIC DNA]</scope>
    <source>
        <strain evidence="1 2">DSM 15986</strain>
    </source>
</reference>
<protein>
    <submittedName>
        <fullName evidence="1">Uncharacterized protein</fullName>
    </submittedName>
</protein>